<dbReference type="PATRIC" id="fig|1212489.4.peg.1612"/>
<proteinExistence type="predicted"/>
<evidence type="ECO:0008006" key="4">
    <source>
        <dbReference type="Google" id="ProtNLM"/>
    </source>
</evidence>
<dbReference type="Proteomes" id="UP000054736">
    <property type="component" value="Unassembled WGS sequence"/>
</dbReference>
<feature type="transmembrane region" description="Helical" evidence="1">
    <location>
        <begin position="12"/>
        <end position="32"/>
    </location>
</feature>
<comment type="caution">
    <text evidence="2">The sequence shown here is derived from an EMBL/GenBank/DDBJ whole genome shotgun (WGS) entry which is preliminary data.</text>
</comment>
<dbReference type="STRING" id="1212489.Ldro_1523"/>
<protein>
    <recommendedName>
        <fullName evidence="4">Transmembrane protein</fullName>
    </recommendedName>
</protein>
<keyword evidence="1" id="KW-0472">Membrane</keyword>
<accession>A0A0W0SX19</accession>
<evidence type="ECO:0000313" key="2">
    <source>
        <dbReference type="EMBL" id="KTC87904.1"/>
    </source>
</evidence>
<keyword evidence="1" id="KW-1133">Transmembrane helix</keyword>
<dbReference type="EMBL" id="LNXY01000020">
    <property type="protein sequence ID" value="KTC87904.1"/>
    <property type="molecule type" value="Genomic_DNA"/>
</dbReference>
<keyword evidence="3" id="KW-1185">Reference proteome</keyword>
<evidence type="ECO:0000313" key="3">
    <source>
        <dbReference type="Proteomes" id="UP000054736"/>
    </source>
</evidence>
<sequence>MNGKIERLLGNLIPFLIIGIVIALSIGLFIMFSYVLMWGILIGGVLWAIYAIKNLLFPQNKRNKTPVKTKKGRIIEHNDQD</sequence>
<dbReference type="AlphaFoldDB" id="A0A0W0SX19"/>
<feature type="transmembrane region" description="Helical" evidence="1">
    <location>
        <begin position="38"/>
        <end position="56"/>
    </location>
</feature>
<name>A0A0W0SX19_9GAMM</name>
<dbReference type="OrthoDB" id="5653660at2"/>
<dbReference type="RefSeq" id="WP_058495812.1">
    <property type="nucleotide sequence ID" value="NZ_CAAAIU010000002.1"/>
</dbReference>
<evidence type="ECO:0000256" key="1">
    <source>
        <dbReference type="SAM" id="Phobius"/>
    </source>
</evidence>
<gene>
    <name evidence="2" type="ORF">Ldro_1523</name>
</gene>
<reference evidence="2 3" key="1">
    <citation type="submission" date="2015-11" db="EMBL/GenBank/DDBJ databases">
        <title>Genomic analysis of 38 Legionella species identifies large and diverse effector repertoires.</title>
        <authorList>
            <person name="Burstein D."/>
            <person name="Amaro F."/>
            <person name="Zusman T."/>
            <person name="Lifshitz Z."/>
            <person name="Cohen O."/>
            <person name="Gilbert J.A."/>
            <person name="Pupko T."/>
            <person name="Shuman H.A."/>
            <person name="Segal G."/>
        </authorList>
    </citation>
    <scope>NUCLEOTIDE SEQUENCE [LARGE SCALE GENOMIC DNA]</scope>
    <source>
        <strain evidence="2 3">ATCC 700990</strain>
    </source>
</reference>
<organism evidence="2 3">
    <name type="scientific">Legionella drozanskii LLAP-1</name>
    <dbReference type="NCBI Taxonomy" id="1212489"/>
    <lineage>
        <taxon>Bacteria</taxon>
        <taxon>Pseudomonadati</taxon>
        <taxon>Pseudomonadota</taxon>
        <taxon>Gammaproteobacteria</taxon>
        <taxon>Legionellales</taxon>
        <taxon>Legionellaceae</taxon>
        <taxon>Legionella</taxon>
    </lineage>
</organism>
<keyword evidence="1" id="KW-0812">Transmembrane</keyword>